<accession>A0A166HRB2</accession>
<dbReference type="STRING" id="1314776.A0A166HRB2"/>
<dbReference type="InterPro" id="IPR031355">
    <property type="entry name" value="YBL010C/LAA2-like"/>
</dbReference>
<dbReference type="PANTHER" id="PTHR38698">
    <property type="entry name" value="EXPRESSED PROTEIN"/>
    <property type="match status" value="1"/>
</dbReference>
<feature type="compositionally biased region" description="Polar residues" evidence="2">
    <location>
        <begin position="11"/>
        <end position="31"/>
    </location>
</feature>
<protein>
    <submittedName>
        <fullName evidence="3">Uncharacterized protein</fullName>
    </submittedName>
</protein>
<feature type="region of interest" description="Disordered" evidence="2">
    <location>
        <begin position="1"/>
        <end position="61"/>
    </location>
</feature>
<evidence type="ECO:0000256" key="2">
    <source>
        <dbReference type="SAM" id="MobiDB-lite"/>
    </source>
</evidence>
<evidence type="ECO:0000256" key="1">
    <source>
        <dbReference type="SAM" id="Coils"/>
    </source>
</evidence>
<organism evidence="3 4">
    <name type="scientific">Sistotremastrum suecicum HHB10207 ss-3</name>
    <dbReference type="NCBI Taxonomy" id="1314776"/>
    <lineage>
        <taxon>Eukaryota</taxon>
        <taxon>Fungi</taxon>
        <taxon>Dikarya</taxon>
        <taxon>Basidiomycota</taxon>
        <taxon>Agaricomycotina</taxon>
        <taxon>Agaricomycetes</taxon>
        <taxon>Sistotremastrales</taxon>
        <taxon>Sistotremastraceae</taxon>
        <taxon>Sistotremastrum</taxon>
    </lineage>
</organism>
<evidence type="ECO:0000313" key="4">
    <source>
        <dbReference type="Proteomes" id="UP000076798"/>
    </source>
</evidence>
<keyword evidence="4" id="KW-1185">Reference proteome</keyword>
<feature type="coiled-coil region" evidence="1">
    <location>
        <begin position="307"/>
        <end position="334"/>
    </location>
</feature>
<evidence type="ECO:0000313" key="3">
    <source>
        <dbReference type="EMBL" id="KZT43006.1"/>
    </source>
</evidence>
<gene>
    <name evidence="3" type="ORF">SISSUDRAFT_979264</name>
</gene>
<dbReference type="EMBL" id="KV428010">
    <property type="protein sequence ID" value="KZT43006.1"/>
    <property type="molecule type" value="Genomic_DNA"/>
</dbReference>
<dbReference type="AlphaFoldDB" id="A0A166HRB2"/>
<reference evidence="3 4" key="1">
    <citation type="journal article" date="2016" name="Mol. Biol. Evol.">
        <title>Comparative Genomics of Early-Diverging Mushroom-Forming Fungi Provides Insights into the Origins of Lignocellulose Decay Capabilities.</title>
        <authorList>
            <person name="Nagy L.G."/>
            <person name="Riley R."/>
            <person name="Tritt A."/>
            <person name="Adam C."/>
            <person name="Daum C."/>
            <person name="Floudas D."/>
            <person name="Sun H."/>
            <person name="Yadav J.S."/>
            <person name="Pangilinan J."/>
            <person name="Larsson K.H."/>
            <person name="Matsuura K."/>
            <person name="Barry K."/>
            <person name="Labutti K."/>
            <person name="Kuo R."/>
            <person name="Ohm R.A."/>
            <person name="Bhattacharya S.S."/>
            <person name="Shirouzu T."/>
            <person name="Yoshinaga Y."/>
            <person name="Martin F.M."/>
            <person name="Grigoriev I.V."/>
            <person name="Hibbett D.S."/>
        </authorList>
    </citation>
    <scope>NUCLEOTIDE SEQUENCE [LARGE SCALE GENOMIC DNA]</scope>
    <source>
        <strain evidence="3 4">HHB10207 ss-3</strain>
    </source>
</reference>
<keyword evidence="1" id="KW-0175">Coiled coil</keyword>
<sequence>MEEDFSFGSVWASNTPSTSFHSALSPPTSETEIPDPPLDEFDEFAAPESTDNNDDDFADFADFASNDNFVDDSQFGPMSDFAPLPPEVENPFQDSWQPLRLEPQLSARAIEERVTELLSPLWPQSFEEGDFSREGIREVEGLQQVLVTPESRKLYEQLLQSSPPSMRAPNWIRSRIRRQHLIALGIPVNLDEVMPKLAAKALPALEIHTRPASAPPGNRNSVHGRNGIAAASASRAQSPRPIPVGSGTPLSSALSTIPPETPPAVDEATARELLALNPESLPLLPLPTLEVYLQKLKTQTLNASSVLSHLLQKRDALEQDSETYNRLIAELVGEAQKMKTGGRTKPTKRGSTLS</sequence>
<dbReference type="Pfam" id="PF17104">
    <property type="entry name" value="YBL010C_LAA2"/>
    <property type="match status" value="1"/>
</dbReference>
<name>A0A166HRB2_9AGAM</name>
<proteinExistence type="predicted"/>
<feature type="region of interest" description="Disordered" evidence="2">
    <location>
        <begin position="209"/>
        <end position="263"/>
    </location>
</feature>
<dbReference type="OrthoDB" id="5378975at2759"/>
<dbReference type="Proteomes" id="UP000076798">
    <property type="component" value="Unassembled WGS sequence"/>
</dbReference>
<feature type="compositionally biased region" description="Low complexity" evidence="2">
    <location>
        <begin position="228"/>
        <end position="239"/>
    </location>
</feature>
<dbReference type="PANTHER" id="PTHR38698:SF1">
    <property type="entry name" value="FUNGAL PROTEIN"/>
    <property type="match status" value="1"/>
</dbReference>
<feature type="compositionally biased region" description="Acidic residues" evidence="2">
    <location>
        <begin position="37"/>
        <end position="59"/>
    </location>
</feature>